<evidence type="ECO:0000313" key="1">
    <source>
        <dbReference type="EMBL" id="MEQ2534113.1"/>
    </source>
</evidence>
<dbReference type="Proteomes" id="UP001480973">
    <property type="component" value="Unassembled WGS sequence"/>
</dbReference>
<protein>
    <submittedName>
        <fullName evidence="1">Uncharacterized protein</fullName>
    </submittedName>
</protein>
<accession>A0ABV1GKV7</accession>
<evidence type="ECO:0000313" key="2">
    <source>
        <dbReference type="Proteomes" id="UP001480973"/>
    </source>
</evidence>
<organism evidence="1 2">
    <name type="scientific">Lachnospira intestinalis</name>
    <dbReference type="NCBI Taxonomy" id="3133158"/>
    <lineage>
        <taxon>Bacteria</taxon>
        <taxon>Bacillati</taxon>
        <taxon>Bacillota</taxon>
        <taxon>Clostridia</taxon>
        <taxon>Lachnospirales</taxon>
        <taxon>Lachnospiraceae</taxon>
        <taxon>Lachnospira</taxon>
    </lineage>
</organism>
<proteinExistence type="predicted"/>
<comment type="caution">
    <text evidence="1">The sequence shown here is derived from an EMBL/GenBank/DDBJ whole genome shotgun (WGS) entry which is preliminary data.</text>
</comment>
<name>A0ABV1GKV7_9FIRM</name>
<reference evidence="1 2" key="1">
    <citation type="submission" date="2024-03" db="EMBL/GenBank/DDBJ databases">
        <title>Human intestinal bacterial collection.</title>
        <authorList>
            <person name="Pauvert C."/>
            <person name="Hitch T.C.A."/>
            <person name="Clavel T."/>
        </authorList>
    </citation>
    <scope>NUCLEOTIDE SEQUENCE [LARGE SCALE GENOMIC DNA]</scope>
    <source>
        <strain evidence="1 2">CLA-JM-H10</strain>
    </source>
</reference>
<keyword evidence="2" id="KW-1185">Reference proteome</keyword>
<sequence>MNKNQNKRFSMEKESDIKAWESLHSNEVGEKFKSQNRFVIEEINYYYERVMRMQEDPYLETREKEDAFAERTKLEKPVIKVASRNMFYDESGKHVRTKKEIMDASGNIRNGCKIIRKGEVYEKKEFSIKDDRFKQDSFLDEAKVFFTNEINQLVLHEEDKLKVFDKNSPYLATKKIGKNNPMEEQIKADNEVR</sequence>
<dbReference type="EMBL" id="JBBMES010000002">
    <property type="protein sequence ID" value="MEQ2534113.1"/>
    <property type="molecule type" value="Genomic_DNA"/>
</dbReference>
<gene>
    <name evidence="1" type="ORF">WMO38_03185</name>
</gene>